<sequence>MPAEVVALVISFFSPSHLDPLEASDERITFYVTCMLVNKAWAAAARRCLHADLLIEHPSHPLLRTNDLVDPKHSLAATASISGVFLAQALRSLSLHLCNVSWAYFPTDRIFPLLQSLSFTHVESFPSSHLEQFILPSLGTLTLCTGALTELLTRPHRTLSRAYELVRSAPALRIVEGADGESPPVWTGWRSRSFPFAGELSLAHSRSTGLQASFSRRFTSPDTRQDHRGSAAPGSRESHLTASVRWMFAPWAQLAPLLRARASFLELLTAHLLSSSAMTNSVLEELILPFSWADPGTPLSARFRTAAEPTEVQLLRESGVRVTFEEAGAEERGRMERAKGWVGSV</sequence>
<name>A0AAV5G749_9BASI</name>
<accession>A0AAV5G749</accession>
<reference evidence="2 3" key="1">
    <citation type="submission" date="2021-12" db="EMBL/GenBank/DDBJ databases">
        <title>High titer production of polyol ester of fatty acids by Rhodotorula paludigena BS15 towards product separation-free biomass refinery.</title>
        <authorList>
            <person name="Mano J."/>
            <person name="Ono H."/>
            <person name="Tanaka T."/>
            <person name="Naito K."/>
            <person name="Sushida H."/>
            <person name="Ike M."/>
            <person name="Tokuyasu K."/>
            <person name="Kitaoka M."/>
        </authorList>
    </citation>
    <scope>NUCLEOTIDE SEQUENCE [LARGE SCALE GENOMIC DNA]</scope>
    <source>
        <strain evidence="2 3">BS15</strain>
    </source>
</reference>
<protein>
    <recommendedName>
        <fullName evidence="4">F-box domain-containing protein</fullName>
    </recommendedName>
</protein>
<comment type="caution">
    <text evidence="2">The sequence shown here is derived from an EMBL/GenBank/DDBJ whole genome shotgun (WGS) entry which is preliminary data.</text>
</comment>
<dbReference type="EMBL" id="BQKY01000003">
    <property type="protein sequence ID" value="GJN88371.1"/>
    <property type="molecule type" value="Genomic_DNA"/>
</dbReference>
<dbReference type="Proteomes" id="UP001342314">
    <property type="component" value="Unassembled WGS sequence"/>
</dbReference>
<organism evidence="2 3">
    <name type="scientific">Rhodotorula paludigena</name>
    <dbReference type="NCBI Taxonomy" id="86838"/>
    <lineage>
        <taxon>Eukaryota</taxon>
        <taxon>Fungi</taxon>
        <taxon>Dikarya</taxon>
        <taxon>Basidiomycota</taxon>
        <taxon>Pucciniomycotina</taxon>
        <taxon>Microbotryomycetes</taxon>
        <taxon>Sporidiobolales</taxon>
        <taxon>Sporidiobolaceae</taxon>
        <taxon>Rhodotorula</taxon>
    </lineage>
</organism>
<gene>
    <name evidence="2" type="ORF">Rhopal_001337-T1</name>
</gene>
<keyword evidence="3" id="KW-1185">Reference proteome</keyword>
<evidence type="ECO:0000256" key="1">
    <source>
        <dbReference type="SAM" id="MobiDB-lite"/>
    </source>
</evidence>
<proteinExistence type="predicted"/>
<feature type="region of interest" description="Disordered" evidence="1">
    <location>
        <begin position="214"/>
        <end position="236"/>
    </location>
</feature>
<evidence type="ECO:0000313" key="2">
    <source>
        <dbReference type="EMBL" id="GJN88371.1"/>
    </source>
</evidence>
<evidence type="ECO:0000313" key="3">
    <source>
        <dbReference type="Proteomes" id="UP001342314"/>
    </source>
</evidence>
<dbReference type="AlphaFoldDB" id="A0AAV5G749"/>
<evidence type="ECO:0008006" key="4">
    <source>
        <dbReference type="Google" id="ProtNLM"/>
    </source>
</evidence>